<feature type="region of interest" description="Disordered" evidence="15">
    <location>
        <begin position="1"/>
        <end position="20"/>
    </location>
</feature>
<dbReference type="GO" id="GO:0071555">
    <property type="term" value="P:cell wall organization"/>
    <property type="evidence" value="ECO:0007669"/>
    <property type="project" value="UniProtKB-KW"/>
</dbReference>
<evidence type="ECO:0000256" key="10">
    <source>
        <dbReference type="ARBA" id="ARBA00022960"/>
    </source>
</evidence>
<dbReference type="GO" id="GO:0005524">
    <property type="term" value="F:ATP binding"/>
    <property type="evidence" value="ECO:0007669"/>
    <property type="project" value="UniProtKB-UniRule"/>
</dbReference>
<dbReference type="EMBL" id="CP036273">
    <property type="protein sequence ID" value="QDU20447.1"/>
    <property type="molecule type" value="Genomic_DNA"/>
</dbReference>
<dbReference type="GO" id="GO:0008716">
    <property type="term" value="F:D-alanine-D-alanine ligase activity"/>
    <property type="evidence" value="ECO:0007669"/>
    <property type="project" value="UniProtKB-EC"/>
</dbReference>
<comment type="similarity">
    <text evidence="4">Belongs to the D-alanine--D-alanine ligase family.</text>
</comment>
<evidence type="ECO:0000256" key="6">
    <source>
        <dbReference type="ARBA" id="ARBA00022490"/>
    </source>
</evidence>
<comment type="catalytic activity">
    <reaction evidence="13">
        <text>2 D-alanine + ATP = D-alanyl-D-alanine + ADP + phosphate + H(+)</text>
        <dbReference type="Rhea" id="RHEA:11224"/>
        <dbReference type="ChEBI" id="CHEBI:15378"/>
        <dbReference type="ChEBI" id="CHEBI:30616"/>
        <dbReference type="ChEBI" id="CHEBI:43474"/>
        <dbReference type="ChEBI" id="CHEBI:57416"/>
        <dbReference type="ChEBI" id="CHEBI:57822"/>
        <dbReference type="ChEBI" id="CHEBI:456216"/>
        <dbReference type="EC" id="6.3.2.4"/>
    </reaction>
</comment>
<feature type="domain" description="ATP-grasp" evidence="16">
    <location>
        <begin position="114"/>
        <end position="331"/>
    </location>
</feature>
<keyword evidence="10" id="KW-0133">Cell shape</keyword>
<dbReference type="AlphaFoldDB" id="A0A517XSG2"/>
<evidence type="ECO:0000256" key="7">
    <source>
        <dbReference type="ARBA" id="ARBA00022598"/>
    </source>
</evidence>
<dbReference type="GO" id="GO:0009252">
    <property type="term" value="P:peptidoglycan biosynthetic process"/>
    <property type="evidence" value="ECO:0007669"/>
    <property type="project" value="UniProtKB-KW"/>
</dbReference>
<dbReference type="SUPFAM" id="SSF56059">
    <property type="entry name" value="Glutathione synthetase ATP-binding domain-like"/>
    <property type="match status" value="1"/>
</dbReference>
<protein>
    <recommendedName>
        <fullName evidence="5">D-alanine--D-alanine ligase</fullName>
        <ecNumber evidence="5">6.3.2.4</ecNumber>
    </recommendedName>
</protein>
<dbReference type="OrthoDB" id="9813261at2"/>
<evidence type="ECO:0000256" key="14">
    <source>
        <dbReference type="PROSITE-ProRule" id="PRU00409"/>
    </source>
</evidence>
<reference evidence="17 18" key="1">
    <citation type="submission" date="2019-02" db="EMBL/GenBank/DDBJ databases">
        <title>Deep-cultivation of Planctomycetes and their phenomic and genomic characterization uncovers novel biology.</title>
        <authorList>
            <person name="Wiegand S."/>
            <person name="Jogler M."/>
            <person name="Boedeker C."/>
            <person name="Pinto D."/>
            <person name="Vollmers J."/>
            <person name="Rivas-Marin E."/>
            <person name="Kohn T."/>
            <person name="Peeters S.H."/>
            <person name="Heuer A."/>
            <person name="Rast P."/>
            <person name="Oberbeckmann S."/>
            <person name="Bunk B."/>
            <person name="Jeske O."/>
            <person name="Meyerdierks A."/>
            <person name="Storesund J.E."/>
            <person name="Kallscheuer N."/>
            <person name="Luecker S."/>
            <person name="Lage O.M."/>
            <person name="Pohl T."/>
            <person name="Merkel B.J."/>
            <person name="Hornburger P."/>
            <person name="Mueller R.-W."/>
            <person name="Bruemmer F."/>
            <person name="Labrenz M."/>
            <person name="Spormann A.M."/>
            <person name="Op den Camp H."/>
            <person name="Overmann J."/>
            <person name="Amann R."/>
            <person name="Jetten M.S.M."/>
            <person name="Mascher T."/>
            <person name="Medema M.H."/>
            <person name="Devos D.P."/>
            <person name="Kaster A.-K."/>
            <person name="Ovreas L."/>
            <person name="Rohde M."/>
            <person name="Galperin M.Y."/>
            <person name="Jogler C."/>
        </authorList>
    </citation>
    <scope>NUCLEOTIDE SEQUENCE [LARGE SCALE GENOMIC DNA]</scope>
    <source>
        <strain evidence="17 18">ETA_A1</strain>
    </source>
</reference>
<dbReference type="Gene3D" id="3.30.1490.20">
    <property type="entry name" value="ATP-grasp fold, A domain"/>
    <property type="match status" value="1"/>
</dbReference>
<evidence type="ECO:0000256" key="1">
    <source>
        <dbReference type="ARBA" id="ARBA00001936"/>
    </source>
</evidence>
<keyword evidence="12" id="KW-0961">Cell wall biogenesis/degradation</keyword>
<dbReference type="Gene3D" id="3.30.470.20">
    <property type="entry name" value="ATP-grasp fold, B domain"/>
    <property type="match status" value="1"/>
</dbReference>
<evidence type="ECO:0000256" key="4">
    <source>
        <dbReference type="ARBA" id="ARBA00010871"/>
    </source>
</evidence>
<organism evidence="17 18">
    <name type="scientific">Urbifossiella limnaea</name>
    <dbReference type="NCBI Taxonomy" id="2528023"/>
    <lineage>
        <taxon>Bacteria</taxon>
        <taxon>Pseudomonadati</taxon>
        <taxon>Planctomycetota</taxon>
        <taxon>Planctomycetia</taxon>
        <taxon>Gemmatales</taxon>
        <taxon>Gemmataceae</taxon>
        <taxon>Urbifossiella</taxon>
    </lineage>
</organism>
<dbReference type="Proteomes" id="UP000319576">
    <property type="component" value="Chromosome"/>
</dbReference>
<dbReference type="GO" id="GO:0008360">
    <property type="term" value="P:regulation of cell shape"/>
    <property type="evidence" value="ECO:0007669"/>
    <property type="project" value="UniProtKB-KW"/>
</dbReference>
<gene>
    <name evidence="17" type="ORF">ETAA1_23990</name>
</gene>
<evidence type="ECO:0000256" key="3">
    <source>
        <dbReference type="ARBA" id="ARBA00004496"/>
    </source>
</evidence>
<dbReference type="PANTHER" id="PTHR23132">
    <property type="entry name" value="D-ALANINE--D-ALANINE LIGASE"/>
    <property type="match status" value="1"/>
</dbReference>
<accession>A0A517XSG2</accession>
<dbReference type="InterPro" id="IPR013815">
    <property type="entry name" value="ATP_grasp_subdomain_1"/>
</dbReference>
<dbReference type="InterPro" id="IPR000291">
    <property type="entry name" value="D-Ala_lig_Van_CS"/>
</dbReference>
<sequence length="340" mass="36207">MRIGIACTLKPDGPPPPGASDDWAEEFDSPATVEAVAAVLRSLGHDVRSLGDGRPFLEAVMADPPDLVFNFAEGQGVSRSREARVPAVCEMLGVPVTGSDPLALAVALDKDMTRRLVEAAGLTVPKGFTLAPPPGEYDGEYAEFPALLEAAGLTCPVIVKPALEGSSKGIRRTALVRTPEEFGPTVVALWQEYRQPALVEEFIVGDEVTVGIVGNDPPQPLGVMRVVPKESSAEFVYSLEVKRAWDGVVSYEAPAKLPRDVYAAVEADALAAFAALGCRDVARADFRVRDGVPYFLEINPLPGLNPDSGDLCYLAYRMGHTYADLIRLIFGAAATRCGLA</sequence>
<dbReference type="EC" id="6.3.2.4" evidence="5"/>
<comment type="cofactor">
    <cofactor evidence="2">
        <name>Mg(2+)</name>
        <dbReference type="ChEBI" id="CHEBI:18420"/>
    </cofactor>
</comment>
<dbReference type="KEGG" id="uli:ETAA1_23990"/>
<dbReference type="Pfam" id="PF07478">
    <property type="entry name" value="Dala_Dala_lig_C"/>
    <property type="match status" value="1"/>
</dbReference>
<keyword evidence="18" id="KW-1185">Reference proteome</keyword>
<proteinExistence type="inferred from homology"/>
<dbReference type="PROSITE" id="PS00844">
    <property type="entry name" value="DALA_DALA_LIGASE_2"/>
    <property type="match status" value="1"/>
</dbReference>
<evidence type="ECO:0000256" key="11">
    <source>
        <dbReference type="ARBA" id="ARBA00022984"/>
    </source>
</evidence>
<dbReference type="InterPro" id="IPR016185">
    <property type="entry name" value="PreATP-grasp_dom_sf"/>
</dbReference>
<dbReference type="RefSeq" id="WP_145237999.1">
    <property type="nucleotide sequence ID" value="NZ_CP036273.1"/>
</dbReference>
<keyword evidence="6" id="KW-0963">Cytoplasm</keyword>
<keyword evidence="7 17" id="KW-0436">Ligase</keyword>
<comment type="cofactor">
    <cofactor evidence="1">
        <name>Mn(2+)</name>
        <dbReference type="ChEBI" id="CHEBI:29035"/>
    </cofactor>
</comment>
<evidence type="ECO:0000256" key="5">
    <source>
        <dbReference type="ARBA" id="ARBA00012216"/>
    </source>
</evidence>
<keyword evidence="9 14" id="KW-0067">ATP-binding</keyword>
<dbReference type="GO" id="GO:0046872">
    <property type="term" value="F:metal ion binding"/>
    <property type="evidence" value="ECO:0007669"/>
    <property type="project" value="InterPro"/>
</dbReference>
<keyword evidence="11" id="KW-0573">Peptidoglycan synthesis</keyword>
<evidence type="ECO:0000256" key="2">
    <source>
        <dbReference type="ARBA" id="ARBA00001946"/>
    </source>
</evidence>
<comment type="subcellular location">
    <subcellularLocation>
        <location evidence="3">Cytoplasm</location>
    </subcellularLocation>
</comment>
<keyword evidence="8 14" id="KW-0547">Nucleotide-binding</keyword>
<dbReference type="PROSITE" id="PS50975">
    <property type="entry name" value="ATP_GRASP"/>
    <property type="match status" value="1"/>
</dbReference>
<evidence type="ECO:0000259" key="16">
    <source>
        <dbReference type="PROSITE" id="PS50975"/>
    </source>
</evidence>
<dbReference type="SUPFAM" id="SSF52440">
    <property type="entry name" value="PreATP-grasp domain"/>
    <property type="match status" value="1"/>
</dbReference>
<evidence type="ECO:0000256" key="13">
    <source>
        <dbReference type="ARBA" id="ARBA00047614"/>
    </source>
</evidence>
<dbReference type="PANTHER" id="PTHR23132:SF23">
    <property type="entry name" value="D-ALANINE--D-ALANINE LIGASE B"/>
    <property type="match status" value="1"/>
</dbReference>
<evidence type="ECO:0000313" key="18">
    <source>
        <dbReference type="Proteomes" id="UP000319576"/>
    </source>
</evidence>
<evidence type="ECO:0000313" key="17">
    <source>
        <dbReference type="EMBL" id="QDU20447.1"/>
    </source>
</evidence>
<evidence type="ECO:0000256" key="8">
    <source>
        <dbReference type="ARBA" id="ARBA00022741"/>
    </source>
</evidence>
<evidence type="ECO:0000256" key="12">
    <source>
        <dbReference type="ARBA" id="ARBA00023316"/>
    </source>
</evidence>
<dbReference type="GO" id="GO:0005737">
    <property type="term" value="C:cytoplasm"/>
    <property type="evidence" value="ECO:0007669"/>
    <property type="project" value="UniProtKB-SubCell"/>
</dbReference>
<name>A0A517XSG2_9BACT</name>
<dbReference type="InterPro" id="IPR011761">
    <property type="entry name" value="ATP-grasp"/>
</dbReference>
<dbReference type="InterPro" id="IPR011095">
    <property type="entry name" value="Dala_Dala_lig_C"/>
</dbReference>
<evidence type="ECO:0000256" key="9">
    <source>
        <dbReference type="ARBA" id="ARBA00022840"/>
    </source>
</evidence>
<evidence type="ECO:0000256" key="15">
    <source>
        <dbReference type="SAM" id="MobiDB-lite"/>
    </source>
</evidence>